<reference evidence="3 4" key="1">
    <citation type="submission" date="2019-03" db="EMBL/GenBank/DDBJ databases">
        <title>Draft genome sequences of novel Actinobacteria.</title>
        <authorList>
            <person name="Sahin N."/>
            <person name="Ay H."/>
            <person name="Saygin H."/>
        </authorList>
    </citation>
    <scope>NUCLEOTIDE SEQUENCE [LARGE SCALE GENOMIC DNA]</scope>
    <source>
        <strain evidence="3 4">CH32</strain>
    </source>
</reference>
<gene>
    <name evidence="3" type="ORF">E1286_44060</name>
</gene>
<feature type="region of interest" description="Disordered" evidence="2">
    <location>
        <begin position="73"/>
        <end position="94"/>
    </location>
</feature>
<accession>A0A4R4XMA6</accession>
<dbReference type="OrthoDB" id="3359526at2"/>
<evidence type="ECO:0000313" key="3">
    <source>
        <dbReference type="EMBL" id="TDD32084.1"/>
    </source>
</evidence>
<dbReference type="InterPro" id="IPR003469">
    <property type="entry name" value="Glyco_hydro_68"/>
</dbReference>
<keyword evidence="4" id="KW-1185">Reference proteome</keyword>
<comment type="caution">
    <text evidence="3">The sequence shown here is derived from an EMBL/GenBank/DDBJ whole genome shotgun (WGS) entry which is preliminary data.</text>
</comment>
<proteinExistence type="inferred from homology"/>
<dbReference type="AlphaFoldDB" id="A0A4R4XMA6"/>
<comment type="similarity">
    <text evidence="1">Belongs to the glycosyl hydrolase 68 family.</text>
</comment>
<dbReference type="Pfam" id="PF02435">
    <property type="entry name" value="Glyco_hydro_68"/>
    <property type="match status" value="1"/>
</dbReference>
<dbReference type="Proteomes" id="UP000295302">
    <property type="component" value="Unassembled WGS sequence"/>
</dbReference>
<evidence type="ECO:0000256" key="2">
    <source>
        <dbReference type="SAM" id="MobiDB-lite"/>
    </source>
</evidence>
<evidence type="ECO:0000313" key="4">
    <source>
        <dbReference type="Proteomes" id="UP000295302"/>
    </source>
</evidence>
<name>A0A4R4XMA6_9ACTN</name>
<protein>
    <submittedName>
        <fullName evidence="3">Uncharacterized protein</fullName>
    </submittedName>
</protein>
<sequence>MRRTHGFERLVGAHRGPVDLWPVQDEDGATSVIGADELWMALSAPALGHPEERHDLARIRLLGRNGDQWTDLGNAFPDGVSPGSREWSAHATIS</sequence>
<dbReference type="Gene3D" id="2.115.10.20">
    <property type="entry name" value="Glycosyl hydrolase domain, family 43"/>
    <property type="match status" value="1"/>
</dbReference>
<dbReference type="InterPro" id="IPR023296">
    <property type="entry name" value="Glyco_hydro_beta-prop_sf"/>
</dbReference>
<dbReference type="EMBL" id="SMKQ01000295">
    <property type="protein sequence ID" value="TDD32084.1"/>
    <property type="molecule type" value="Genomic_DNA"/>
</dbReference>
<evidence type="ECO:0000256" key="1">
    <source>
        <dbReference type="ARBA" id="ARBA00006775"/>
    </source>
</evidence>
<organism evidence="3 4">
    <name type="scientific">Nonomuraea terrae</name>
    <dbReference type="NCBI Taxonomy" id="2530383"/>
    <lineage>
        <taxon>Bacteria</taxon>
        <taxon>Bacillati</taxon>
        <taxon>Actinomycetota</taxon>
        <taxon>Actinomycetes</taxon>
        <taxon>Streptosporangiales</taxon>
        <taxon>Streptosporangiaceae</taxon>
        <taxon>Nonomuraea</taxon>
    </lineage>
</organism>